<dbReference type="RefSeq" id="WP_408182124.1">
    <property type="nucleotide sequence ID" value="NZ_JAQQEZ010000061.1"/>
</dbReference>
<dbReference type="EMBL" id="JAQQEZ010000061">
    <property type="protein sequence ID" value="MFM0007476.1"/>
    <property type="molecule type" value="Genomic_DNA"/>
</dbReference>
<accession>A0ABW9B6H9</accession>
<organism evidence="1 2">
    <name type="scientific">Paraburkholderia dipogonis</name>
    <dbReference type="NCBI Taxonomy" id="1211383"/>
    <lineage>
        <taxon>Bacteria</taxon>
        <taxon>Pseudomonadati</taxon>
        <taxon>Pseudomonadota</taxon>
        <taxon>Betaproteobacteria</taxon>
        <taxon>Burkholderiales</taxon>
        <taxon>Burkholderiaceae</taxon>
        <taxon>Paraburkholderia</taxon>
    </lineage>
</organism>
<evidence type="ECO:0000313" key="2">
    <source>
        <dbReference type="Proteomes" id="UP001629230"/>
    </source>
</evidence>
<dbReference type="Proteomes" id="UP001629230">
    <property type="component" value="Unassembled WGS sequence"/>
</dbReference>
<evidence type="ECO:0000313" key="1">
    <source>
        <dbReference type="EMBL" id="MFM0007476.1"/>
    </source>
</evidence>
<keyword evidence="2" id="KW-1185">Reference proteome</keyword>
<sequence length="62" mass="6894">MKPIAVNALDEGFVVANSATFGQPWVGVGDPWCLPFVDEALLFEFGILLKTDEHEQKRGYLL</sequence>
<reference evidence="1 2" key="1">
    <citation type="journal article" date="2024" name="Chem. Sci.">
        <title>Discovery of megapolipeptins by genome mining of a Burkholderiales bacteria collection.</title>
        <authorList>
            <person name="Paulo B.S."/>
            <person name="Recchia M.J.J."/>
            <person name="Lee S."/>
            <person name="Fergusson C.H."/>
            <person name="Romanowski S.B."/>
            <person name="Hernandez A."/>
            <person name="Krull N."/>
            <person name="Liu D.Y."/>
            <person name="Cavanagh H."/>
            <person name="Bos A."/>
            <person name="Gray C.A."/>
            <person name="Murphy B.T."/>
            <person name="Linington R.G."/>
            <person name="Eustaquio A.S."/>
        </authorList>
    </citation>
    <scope>NUCLEOTIDE SEQUENCE [LARGE SCALE GENOMIC DNA]</scope>
    <source>
        <strain evidence="1 2">RL17-350-BIC-A</strain>
    </source>
</reference>
<protein>
    <submittedName>
        <fullName evidence="1">Uncharacterized protein</fullName>
    </submittedName>
</protein>
<gene>
    <name evidence="1" type="ORF">PQR57_41830</name>
</gene>
<name>A0ABW9B6H9_9BURK</name>
<comment type="caution">
    <text evidence="1">The sequence shown here is derived from an EMBL/GenBank/DDBJ whole genome shotgun (WGS) entry which is preliminary data.</text>
</comment>
<proteinExistence type="predicted"/>